<dbReference type="VEuPathDB" id="FungiDB:ASPSYDRAFT_157116"/>
<protein>
    <recommendedName>
        <fullName evidence="1">Nucleoside phosphorylase domain-containing protein</fullName>
    </recommendedName>
</protein>
<accession>A0A1L9T9C4</accession>
<gene>
    <name evidence="2" type="ORF">ASPSYDRAFT_157116</name>
</gene>
<dbReference type="GO" id="GO:0003824">
    <property type="term" value="F:catalytic activity"/>
    <property type="evidence" value="ECO:0007669"/>
    <property type="project" value="InterPro"/>
</dbReference>
<dbReference type="PANTHER" id="PTHR46082">
    <property type="entry name" value="ATP/GTP-BINDING PROTEIN-RELATED"/>
    <property type="match status" value="1"/>
</dbReference>
<evidence type="ECO:0000313" key="3">
    <source>
        <dbReference type="Proteomes" id="UP000184356"/>
    </source>
</evidence>
<dbReference type="GeneID" id="63758693"/>
<dbReference type="STRING" id="1036612.A0A1L9T9C4"/>
<dbReference type="Gene3D" id="3.40.50.1580">
    <property type="entry name" value="Nucleoside phosphorylase domain"/>
    <property type="match status" value="1"/>
</dbReference>
<reference evidence="3" key="1">
    <citation type="journal article" date="2017" name="Genome Biol.">
        <title>Comparative genomics reveals high biological diversity and specific adaptations in the industrially and medically important fungal genus Aspergillus.</title>
        <authorList>
            <person name="de Vries R.P."/>
            <person name="Riley R."/>
            <person name="Wiebenga A."/>
            <person name="Aguilar-Osorio G."/>
            <person name="Amillis S."/>
            <person name="Uchima C.A."/>
            <person name="Anderluh G."/>
            <person name="Asadollahi M."/>
            <person name="Askin M."/>
            <person name="Barry K."/>
            <person name="Battaglia E."/>
            <person name="Bayram O."/>
            <person name="Benocci T."/>
            <person name="Braus-Stromeyer S.A."/>
            <person name="Caldana C."/>
            <person name="Canovas D."/>
            <person name="Cerqueira G.C."/>
            <person name="Chen F."/>
            <person name="Chen W."/>
            <person name="Choi C."/>
            <person name="Clum A."/>
            <person name="Dos Santos R.A."/>
            <person name="Damasio A.R."/>
            <person name="Diallinas G."/>
            <person name="Emri T."/>
            <person name="Fekete E."/>
            <person name="Flipphi M."/>
            <person name="Freyberg S."/>
            <person name="Gallo A."/>
            <person name="Gournas C."/>
            <person name="Habgood R."/>
            <person name="Hainaut M."/>
            <person name="Harispe M.L."/>
            <person name="Henrissat B."/>
            <person name="Hilden K.S."/>
            <person name="Hope R."/>
            <person name="Hossain A."/>
            <person name="Karabika E."/>
            <person name="Karaffa L."/>
            <person name="Karanyi Z."/>
            <person name="Krasevec N."/>
            <person name="Kuo A."/>
            <person name="Kusch H."/>
            <person name="LaButti K."/>
            <person name="Lagendijk E.L."/>
            <person name="Lapidus A."/>
            <person name="Levasseur A."/>
            <person name="Lindquist E."/>
            <person name="Lipzen A."/>
            <person name="Logrieco A.F."/>
            <person name="MacCabe A."/>
            <person name="Maekelae M.R."/>
            <person name="Malavazi I."/>
            <person name="Melin P."/>
            <person name="Meyer V."/>
            <person name="Mielnichuk N."/>
            <person name="Miskei M."/>
            <person name="Molnar A.P."/>
            <person name="Mule G."/>
            <person name="Ngan C.Y."/>
            <person name="Orejas M."/>
            <person name="Orosz E."/>
            <person name="Ouedraogo J.P."/>
            <person name="Overkamp K.M."/>
            <person name="Park H.-S."/>
            <person name="Perrone G."/>
            <person name="Piumi F."/>
            <person name="Punt P.J."/>
            <person name="Ram A.F."/>
            <person name="Ramon A."/>
            <person name="Rauscher S."/>
            <person name="Record E."/>
            <person name="Riano-Pachon D.M."/>
            <person name="Robert V."/>
            <person name="Roehrig J."/>
            <person name="Ruller R."/>
            <person name="Salamov A."/>
            <person name="Salih N.S."/>
            <person name="Samson R.A."/>
            <person name="Sandor E."/>
            <person name="Sanguinetti M."/>
            <person name="Schuetze T."/>
            <person name="Sepcic K."/>
            <person name="Shelest E."/>
            <person name="Sherlock G."/>
            <person name="Sophianopoulou V."/>
            <person name="Squina F.M."/>
            <person name="Sun H."/>
            <person name="Susca A."/>
            <person name="Todd R.B."/>
            <person name="Tsang A."/>
            <person name="Unkles S.E."/>
            <person name="van de Wiele N."/>
            <person name="van Rossen-Uffink D."/>
            <person name="Oliveira J.V."/>
            <person name="Vesth T.C."/>
            <person name="Visser J."/>
            <person name="Yu J.-H."/>
            <person name="Zhou M."/>
            <person name="Andersen M.R."/>
            <person name="Archer D.B."/>
            <person name="Baker S.E."/>
            <person name="Benoit I."/>
            <person name="Brakhage A.A."/>
            <person name="Braus G.H."/>
            <person name="Fischer R."/>
            <person name="Frisvad J.C."/>
            <person name="Goldman G.H."/>
            <person name="Houbraken J."/>
            <person name="Oakley B."/>
            <person name="Pocsi I."/>
            <person name="Scazzocchio C."/>
            <person name="Seiboth B."/>
            <person name="vanKuyk P.A."/>
            <person name="Wortman J."/>
            <person name="Dyer P.S."/>
            <person name="Grigoriev I.V."/>
        </authorList>
    </citation>
    <scope>NUCLEOTIDE SEQUENCE [LARGE SCALE GENOMIC DNA]</scope>
    <source>
        <strain evidence="3">CBS 593.65</strain>
    </source>
</reference>
<evidence type="ECO:0000313" key="2">
    <source>
        <dbReference type="EMBL" id="OJJ56048.1"/>
    </source>
</evidence>
<organism evidence="2 3">
    <name type="scientific">Aspergillus sydowii CBS 593.65</name>
    <dbReference type="NCBI Taxonomy" id="1036612"/>
    <lineage>
        <taxon>Eukaryota</taxon>
        <taxon>Fungi</taxon>
        <taxon>Dikarya</taxon>
        <taxon>Ascomycota</taxon>
        <taxon>Pezizomycotina</taxon>
        <taxon>Eurotiomycetes</taxon>
        <taxon>Eurotiomycetidae</taxon>
        <taxon>Eurotiales</taxon>
        <taxon>Aspergillaceae</taxon>
        <taxon>Aspergillus</taxon>
        <taxon>Aspergillus subgen. Nidulantes</taxon>
    </lineage>
</organism>
<feature type="domain" description="Nucleoside phosphorylase" evidence="1">
    <location>
        <begin position="12"/>
        <end position="300"/>
    </location>
</feature>
<evidence type="ECO:0000259" key="1">
    <source>
        <dbReference type="Pfam" id="PF01048"/>
    </source>
</evidence>
<dbReference type="InterPro" id="IPR053137">
    <property type="entry name" value="NLR-like"/>
</dbReference>
<dbReference type="SUPFAM" id="SSF53167">
    <property type="entry name" value="Purine and uridine phosphorylases"/>
    <property type="match status" value="1"/>
</dbReference>
<dbReference type="EMBL" id="KV878591">
    <property type="protein sequence ID" value="OJJ56048.1"/>
    <property type="molecule type" value="Genomic_DNA"/>
</dbReference>
<dbReference type="GO" id="GO:0009116">
    <property type="term" value="P:nucleoside metabolic process"/>
    <property type="evidence" value="ECO:0007669"/>
    <property type="project" value="InterPro"/>
</dbReference>
<dbReference type="Pfam" id="PF01048">
    <property type="entry name" value="PNP_UDP_1"/>
    <property type="match status" value="1"/>
</dbReference>
<dbReference type="InterPro" id="IPR000845">
    <property type="entry name" value="Nucleoside_phosphorylase_d"/>
</dbReference>
<keyword evidence="3" id="KW-1185">Reference proteome</keyword>
<dbReference type="OrthoDB" id="1577640at2759"/>
<dbReference type="PANTHER" id="PTHR46082:SF11">
    <property type="entry name" value="AAA+ ATPASE DOMAIN-CONTAINING PROTEIN-RELATED"/>
    <property type="match status" value="1"/>
</dbReference>
<dbReference type="InterPro" id="IPR035994">
    <property type="entry name" value="Nucleoside_phosphorylase_sf"/>
</dbReference>
<name>A0A1L9T9C4_9EURO</name>
<dbReference type="Proteomes" id="UP000184356">
    <property type="component" value="Unassembled WGS sequence"/>
</dbReference>
<sequence>MSPRARDDYTAAWICALPLELAAACAMLDERHDPLPLELDSRDTNNYVLGRLGPHNIVIACLPYGVTGTISAARVVNQMLATFKRIRFGLMVGIGGGVPSAQHDIRLGDVVVGSPTGLLGGIVQYDFGKTVQKGRFQRTGMLNKPPEFLLTALCNLQARHLMEGHRIEHSIHEMVNNYPIMSFQYARPAIDHLYRADYEHPESQQTCASCDASQLIHRTPRPPGAMGVCIHYGLIASGDQVVKNGQTRDALRQELDVLCFEMEAAGLIDSFPCLVVRGISDYADSHKNDLWQGYAAATAAAYAKELMHVIPTASNEQQQHLQHHVQVGGADSGKAFPTSRIAPHACLPESSLE</sequence>
<dbReference type="AlphaFoldDB" id="A0A1L9T9C4"/>
<dbReference type="RefSeq" id="XP_040699854.1">
    <property type="nucleotide sequence ID" value="XM_040842620.1"/>
</dbReference>
<proteinExistence type="predicted"/>